<feature type="transmembrane region" description="Helical" evidence="1">
    <location>
        <begin position="110"/>
        <end position="143"/>
    </location>
</feature>
<dbReference type="EMBL" id="WBKO01000001">
    <property type="protein sequence ID" value="MDV2481432.1"/>
    <property type="molecule type" value="Genomic_DNA"/>
</dbReference>
<keyword evidence="1" id="KW-0472">Membrane</keyword>
<name>A0ABU3X060_9EURY</name>
<organism evidence="2 3">
    <name type="scientific">Methanoculleus caldifontis</name>
    <dbReference type="NCBI Taxonomy" id="2651577"/>
    <lineage>
        <taxon>Archaea</taxon>
        <taxon>Methanobacteriati</taxon>
        <taxon>Methanobacteriota</taxon>
        <taxon>Stenosarchaea group</taxon>
        <taxon>Methanomicrobia</taxon>
        <taxon>Methanomicrobiales</taxon>
        <taxon>Methanomicrobiaceae</taxon>
        <taxon>Methanoculleus</taxon>
    </lineage>
</organism>
<accession>A0ABU3X060</accession>
<protein>
    <recommendedName>
        <fullName evidence="4">DUF1707 domain-containing protein</fullName>
    </recommendedName>
</protein>
<evidence type="ECO:0008006" key="4">
    <source>
        <dbReference type="Google" id="ProtNLM"/>
    </source>
</evidence>
<reference evidence="2 3" key="1">
    <citation type="submission" date="2019-10" db="EMBL/GenBank/DDBJ databases">
        <title>Isolation and characterization of Methanoculleus sp. Wushi-C6 from a hot spring well.</title>
        <authorList>
            <person name="Chen S.-C."/>
            <person name="Lan Z.-H."/>
            <person name="You Y.-T."/>
            <person name="Lai M.-C."/>
        </authorList>
    </citation>
    <scope>NUCLEOTIDE SEQUENCE [LARGE SCALE GENOMIC DNA]</scope>
    <source>
        <strain evidence="2 3">Wushi-C6</strain>
    </source>
</reference>
<keyword evidence="1" id="KW-0812">Transmembrane</keyword>
<evidence type="ECO:0000256" key="1">
    <source>
        <dbReference type="SAM" id="Phobius"/>
    </source>
</evidence>
<dbReference type="Proteomes" id="UP001281203">
    <property type="component" value="Unassembled WGS sequence"/>
</dbReference>
<evidence type="ECO:0000313" key="2">
    <source>
        <dbReference type="EMBL" id="MDV2481432.1"/>
    </source>
</evidence>
<sequence length="149" mass="16455">MLRLAVVLCILLCALPAAGSAHTSPMHPDGTGYEMMQTLEERSMNATAHEEMEGLMVKMMEGNMTSAEQDRLVELMHEYPAGYSTMFDRMTGTGYCGQQGGGFWHDMPYYGWMAVMMPVAMILGGLFLLVWLVVGILAIVWLAGLVGRR</sequence>
<gene>
    <name evidence="2" type="ORF">F8E02_05310</name>
</gene>
<evidence type="ECO:0000313" key="3">
    <source>
        <dbReference type="Proteomes" id="UP001281203"/>
    </source>
</evidence>
<comment type="caution">
    <text evidence="2">The sequence shown here is derived from an EMBL/GenBank/DDBJ whole genome shotgun (WGS) entry which is preliminary data.</text>
</comment>
<proteinExistence type="predicted"/>
<keyword evidence="1" id="KW-1133">Transmembrane helix</keyword>
<dbReference type="RefSeq" id="WP_317064451.1">
    <property type="nucleotide sequence ID" value="NZ_WBKO01000001.1"/>
</dbReference>
<keyword evidence="3" id="KW-1185">Reference proteome</keyword>